<feature type="domain" description="Peptidase S26" evidence="7">
    <location>
        <begin position="32"/>
        <end position="236"/>
    </location>
</feature>
<accession>A0A511Y5G6</accession>
<evidence type="ECO:0000256" key="1">
    <source>
        <dbReference type="ARBA" id="ARBA00000677"/>
    </source>
</evidence>
<dbReference type="GO" id="GO:0006465">
    <property type="term" value="P:signal peptide processing"/>
    <property type="evidence" value="ECO:0007669"/>
    <property type="project" value="InterPro"/>
</dbReference>
<gene>
    <name evidence="8" type="ORF">CLA01_04770</name>
</gene>
<dbReference type="GO" id="GO:0016020">
    <property type="term" value="C:membrane"/>
    <property type="evidence" value="ECO:0007669"/>
    <property type="project" value="UniProtKB-SubCell"/>
</dbReference>
<dbReference type="EC" id="3.4.21.89" evidence="3 6"/>
<dbReference type="InterPro" id="IPR000223">
    <property type="entry name" value="Pept_S26A_signal_pept_1"/>
</dbReference>
<dbReference type="Pfam" id="PF10502">
    <property type="entry name" value="Peptidase_S26"/>
    <property type="match status" value="1"/>
</dbReference>
<comment type="catalytic activity">
    <reaction evidence="1 6">
        <text>Cleavage of hydrophobic, N-terminal signal or leader sequences from secreted and periplasmic proteins.</text>
        <dbReference type="EC" id="3.4.21.89"/>
    </reaction>
</comment>
<keyword evidence="6" id="KW-0472">Membrane</keyword>
<evidence type="ECO:0000256" key="4">
    <source>
        <dbReference type="ARBA" id="ARBA00019232"/>
    </source>
</evidence>
<reference evidence="8 9" key="1">
    <citation type="submission" date="2019-07" db="EMBL/GenBank/DDBJ databases">
        <title>Whole genome shotgun sequence of Chryseobacterium lathyri NBRC 105250.</title>
        <authorList>
            <person name="Hosoyama A."/>
            <person name="Uohara A."/>
            <person name="Ohji S."/>
            <person name="Ichikawa N."/>
        </authorList>
    </citation>
    <scope>NUCLEOTIDE SEQUENCE [LARGE SCALE GENOMIC DNA]</scope>
    <source>
        <strain evidence="8 9">NBRC 105250</strain>
    </source>
</reference>
<keyword evidence="6" id="KW-1133">Transmembrane helix</keyword>
<feature type="transmembrane region" description="Helical" evidence="6">
    <location>
        <begin position="22"/>
        <end position="40"/>
    </location>
</feature>
<name>A0A511Y5G6_9FLAO</name>
<evidence type="ECO:0000259" key="7">
    <source>
        <dbReference type="Pfam" id="PF10502"/>
    </source>
</evidence>
<evidence type="ECO:0000256" key="3">
    <source>
        <dbReference type="ARBA" id="ARBA00013208"/>
    </source>
</evidence>
<dbReference type="NCBIfam" id="TIGR02227">
    <property type="entry name" value="sigpep_I_bact"/>
    <property type="match status" value="1"/>
</dbReference>
<dbReference type="InterPro" id="IPR019758">
    <property type="entry name" value="Pept_S26A_signal_pept_1_CS"/>
</dbReference>
<dbReference type="OrthoDB" id="9802919at2"/>
<keyword evidence="6" id="KW-0812">Transmembrane</keyword>
<dbReference type="PANTHER" id="PTHR43390:SF1">
    <property type="entry name" value="CHLOROPLAST PROCESSING PEPTIDASE"/>
    <property type="match status" value="1"/>
</dbReference>
<dbReference type="AlphaFoldDB" id="A0A511Y5G6"/>
<evidence type="ECO:0000256" key="2">
    <source>
        <dbReference type="ARBA" id="ARBA00009370"/>
    </source>
</evidence>
<dbReference type="PANTHER" id="PTHR43390">
    <property type="entry name" value="SIGNAL PEPTIDASE I"/>
    <property type="match status" value="1"/>
</dbReference>
<keyword evidence="5 6" id="KW-0378">Hydrolase</keyword>
<proteinExistence type="inferred from homology"/>
<dbReference type="GO" id="GO:0009003">
    <property type="term" value="F:signal peptidase activity"/>
    <property type="evidence" value="ECO:0007669"/>
    <property type="project" value="UniProtKB-EC"/>
</dbReference>
<sequence length="240" mass="27847">MGIFCEIVQKEKHRRIVFKNKIFNTILLTGSVIVTLFIIAKLTGVLQYAFVPEAGSEPTVKKRSFVVITNILPYDKNKLLVYYQNNTYGKGMYIQRLVGVYKDKIQIKNGELYVNDISVDTHLNLKHSYKIDRAFVNELMMKGFSENDFFPFDQNHFITNLSDNELDNNFFYERFINTGSDRDIFKVYGKDWSADNFGPIVIPKGKVFFLGDNRNASLDSRYTGLINEEEIKGRVIYPKN</sequence>
<evidence type="ECO:0000256" key="6">
    <source>
        <dbReference type="RuleBase" id="RU362042"/>
    </source>
</evidence>
<evidence type="ECO:0000313" key="9">
    <source>
        <dbReference type="Proteomes" id="UP000321150"/>
    </source>
</evidence>
<dbReference type="SUPFAM" id="SSF51306">
    <property type="entry name" value="LexA/Signal peptidase"/>
    <property type="match status" value="1"/>
</dbReference>
<protein>
    <recommendedName>
        <fullName evidence="4 6">Signal peptidase I</fullName>
        <ecNumber evidence="3 6">3.4.21.89</ecNumber>
    </recommendedName>
</protein>
<dbReference type="CDD" id="cd06530">
    <property type="entry name" value="S26_SPase_I"/>
    <property type="match status" value="1"/>
</dbReference>
<comment type="similarity">
    <text evidence="2 6">Belongs to the peptidase S26 family.</text>
</comment>
<dbReference type="PRINTS" id="PR00727">
    <property type="entry name" value="LEADERPTASE"/>
</dbReference>
<organism evidence="8 9">
    <name type="scientific">Chryseobacterium lathyri</name>
    <dbReference type="NCBI Taxonomy" id="395933"/>
    <lineage>
        <taxon>Bacteria</taxon>
        <taxon>Pseudomonadati</taxon>
        <taxon>Bacteroidota</taxon>
        <taxon>Flavobacteriia</taxon>
        <taxon>Flavobacteriales</taxon>
        <taxon>Weeksellaceae</taxon>
        <taxon>Chryseobacterium group</taxon>
        <taxon>Chryseobacterium</taxon>
    </lineage>
</organism>
<dbReference type="InterPro" id="IPR036286">
    <property type="entry name" value="LexA/Signal_pep-like_sf"/>
</dbReference>
<evidence type="ECO:0000313" key="8">
    <source>
        <dbReference type="EMBL" id="GEN70405.1"/>
    </source>
</evidence>
<dbReference type="Proteomes" id="UP000321150">
    <property type="component" value="Unassembled WGS sequence"/>
</dbReference>
<dbReference type="Gene3D" id="2.10.109.10">
    <property type="entry name" value="Umud Fragment, subunit A"/>
    <property type="match status" value="1"/>
</dbReference>
<dbReference type="GO" id="GO:0004252">
    <property type="term" value="F:serine-type endopeptidase activity"/>
    <property type="evidence" value="ECO:0007669"/>
    <property type="project" value="InterPro"/>
</dbReference>
<evidence type="ECO:0000256" key="5">
    <source>
        <dbReference type="ARBA" id="ARBA00022801"/>
    </source>
</evidence>
<dbReference type="EMBL" id="BJYI01000001">
    <property type="protein sequence ID" value="GEN70405.1"/>
    <property type="molecule type" value="Genomic_DNA"/>
</dbReference>
<keyword evidence="6" id="KW-0645">Protease</keyword>
<dbReference type="InterPro" id="IPR019533">
    <property type="entry name" value="Peptidase_S26"/>
</dbReference>
<dbReference type="PROSITE" id="PS00761">
    <property type="entry name" value="SPASE_I_3"/>
    <property type="match status" value="1"/>
</dbReference>
<comment type="caution">
    <text evidence="8">The sequence shown here is derived from an EMBL/GenBank/DDBJ whole genome shotgun (WGS) entry which is preliminary data.</text>
</comment>
<comment type="subcellular location">
    <subcellularLocation>
        <location evidence="6">Membrane</location>
        <topology evidence="6">Single-pass type II membrane protein</topology>
    </subcellularLocation>
</comment>